<reference evidence="2 3" key="1">
    <citation type="submission" date="2023-09" db="EMBL/GenBank/DDBJ databases">
        <title>Genomes of two closely related lineages of the louse Polyplax serrata with different host specificities.</title>
        <authorList>
            <person name="Martinu J."/>
            <person name="Tarabai H."/>
            <person name="Stefka J."/>
            <person name="Hypsa V."/>
        </authorList>
    </citation>
    <scope>NUCLEOTIDE SEQUENCE [LARGE SCALE GENOMIC DNA]</scope>
    <source>
        <strain evidence="2">98ZLc_SE</strain>
    </source>
</reference>
<gene>
    <name evidence="2" type="ORF">RUM44_008197</name>
</gene>
<dbReference type="EMBL" id="JAWJWF010000002">
    <property type="protein sequence ID" value="KAK6637775.1"/>
    <property type="molecule type" value="Genomic_DNA"/>
</dbReference>
<evidence type="ECO:0000256" key="1">
    <source>
        <dbReference type="SAM" id="MobiDB-lite"/>
    </source>
</evidence>
<accession>A0ABR1B7U7</accession>
<proteinExistence type="predicted"/>
<keyword evidence="3" id="KW-1185">Reference proteome</keyword>
<evidence type="ECO:0000313" key="3">
    <source>
        <dbReference type="Proteomes" id="UP001359485"/>
    </source>
</evidence>
<feature type="compositionally biased region" description="Basic and acidic residues" evidence="1">
    <location>
        <begin position="30"/>
        <end position="65"/>
    </location>
</feature>
<feature type="region of interest" description="Disordered" evidence="1">
    <location>
        <begin position="98"/>
        <end position="127"/>
    </location>
</feature>
<dbReference type="Proteomes" id="UP001359485">
    <property type="component" value="Unassembled WGS sequence"/>
</dbReference>
<protein>
    <submittedName>
        <fullName evidence="2">Uncharacterized protein</fullName>
    </submittedName>
</protein>
<evidence type="ECO:0000313" key="2">
    <source>
        <dbReference type="EMBL" id="KAK6637775.1"/>
    </source>
</evidence>
<organism evidence="2 3">
    <name type="scientific">Polyplax serrata</name>
    <name type="common">Common mouse louse</name>
    <dbReference type="NCBI Taxonomy" id="468196"/>
    <lineage>
        <taxon>Eukaryota</taxon>
        <taxon>Metazoa</taxon>
        <taxon>Ecdysozoa</taxon>
        <taxon>Arthropoda</taxon>
        <taxon>Hexapoda</taxon>
        <taxon>Insecta</taxon>
        <taxon>Pterygota</taxon>
        <taxon>Neoptera</taxon>
        <taxon>Paraneoptera</taxon>
        <taxon>Psocodea</taxon>
        <taxon>Troctomorpha</taxon>
        <taxon>Phthiraptera</taxon>
        <taxon>Anoplura</taxon>
        <taxon>Polyplacidae</taxon>
        <taxon>Polyplax</taxon>
    </lineage>
</organism>
<feature type="compositionally biased region" description="Basic residues" evidence="1">
    <location>
        <begin position="1"/>
        <end position="29"/>
    </location>
</feature>
<comment type="caution">
    <text evidence="2">The sequence shown here is derived from an EMBL/GenBank/DDBJ whole genome shotgun (WGS) entry which is preliminary data.</text>
</comment>
<feature type="compositionally biased region" description="Low complexity" evidence="1">
    <location>
        <begin position="102"/>
        <end position="116"/>
    </location>
</feature>
<name>A0ABR1B7U7_POLSC</name>
<feature type="region of interest" description="Disordered" evidence="1">
    <location>
        <begin position="1"/>
        <end position="73"/>
    </location>
</feature>
<sequence length="127" mass="14385">MDDKKKKKKKKNLKSRTKIKQKQFSKKKLKPIERPTVDISDFHGPFRDVERHLHSKPDCKMDKSNKKSANGPCSEIYGRPIGENSVRAIKSSRCFASREVTGETGTGKSSEGKTTSHLLYADEEFGD</sequence>